<dbReference type="Proteomes" id="UP000188879">
    <property type="component" value="Unassembled WGS sequence"/>
</dbReference>
<evidence type="ECO:0000256" key="1">
    <source>
        <dbReference type="ARBA" id="ARBA00022679"/>
    </source>
</evidence>
<dbReference type="PROSITE" id="PS51186">
    <property type="entry name" value="GNAT"/>
    <property type="match status" value="1"/>
</dbReference>
<evidence type="ECO:0000259" key="3">
    <source>
        <dbReference type="PROSITE" id="PS51186"/>
    </source>
</evidence>
<keyword evidence="5" id="KW-1185">Reference proteome</keyword>
<organism evidence="4 5">
    <name type="scientific">Teichococcus deserti</name>
    <dbReference type="NCBI Taxonomy" id="1817963"/>
    <lineage>
        <taxon>Bacteria</taxon>
        <taxon>Pseudomonadati</taxon>
        <taxon>Pseudomonadota</taxon>
        <taxon>Alphaproteobacteria</taxon>
        <taxon>Acetobacterales</taxon>
        <taxon>Roseomonadaceae</taxon>
        <taxon>Roseomonas</taxon>
    </lineage>
</organism>
<feature type="domain" description="N-acetyltransferase" evidence="3">
    <location>
        <begin position="13"/>
        <end position="155"/>
    </location>
</feature>
<dbReference type="PANTHER" id="PTHR43877:SF2">
    <property type="entry name" value="AMINOALKYLPHOSPHONATE N-ACETYLTRANSFERASE-RELATED"/>
    <property type="match status" value="1"/>
</dbReference>
<dbReference type="GO" id="GO:0016747">
    <property type="term" value="F:acyltransferase activity, transferring groups other than amino-acyl groups"/>
    <property type="evidence" value="ECO:0007669"/>
    <property type="project" value="InterPro"/>
</dbReference>
<dbReference type="OrthoDB" id="2436196at2"/>
<dbReference type="CDD" id="cd04301">
    <property type="entry name" value="NAT_SF"/>
    <property type="match status" value="1"/>
</dbReference>
<dbReference type="PANTHER" id="PTHR43877">
    <property type="entry name" value="AMINOALKYLPHOSPHONATE N-ACETYLTRANSFERASE-RELATED-RELATED"/>
    <property type="match status" value="1"/>
</dbReference>
<dbReference type="AlphaFoldDB" id="A0A1V2GY97"/>
<protein>
    <submittedName>
        <fullName evidence="4">GNAT family N-acetyltransferase</fullName>
    </submittedName>
</protein>
<dbReference type="Pfam" id="PF00583">
    <property type="entry name" value="Acetyltransf_1"/>
    <property type="match status" value="1"/>
</dbReference>
<sequence>MRDTILHTPIQSSEAQTVLDALVLEFAAMYGADRPGGPRAEIDRYPAAAFAPPLGDFLVLLRDGIPVAGGAFMSHDDETAEIKRVWVHAGHRRQGLARRIMAALEARAGALGYTRAYLTTGFRQPEAVGLYVSLGYRALFDLEADPALFRSLPFEKHIGARAGQPATSPRRRPAASLEAATAEVAATKAAQERRILARLAQHAAVSA</sequence>
<comment type="caution">
    <text evidence="4">The sequence shown here is derived from an EMBL/GenBank/DDBJ whole genome shotgun (WGS) entry which is preliminary data.</text>
</comment>
<dbReference type="InterPro" id="IPR050832">
    <property type="entry name" value="Bact_Acetyltransf"/>
</dbReference>
<accession>A0A1V2GY97</accession>
<dbReference type="SUPFAM" id="SSF55729">
    <property type="entry name" value="Acyl-CoA N-acyltransferases (Nat)"/>
    <property type="match status" value="1"/>
</dbReference>
<dbReference type="InterPro" id="IPR000182">
    <property type="entry name" value="GNAT_dom"/>
</dbReference>
<evidence type="ECO:0000313" key="5">
    <source>
        <dbReference type="Proteomes" id="UP000188879"/>
    </source>
</evidence>
<dbReference type="EMBL" id="MLCO01000226">
    <property type="protein sequence ID" value="ONG49409.1"/>
    <property type="molecule type" value="Genomic_DNA"/>
</dbReference>
<dbReference type="Gene3D" id="3.40.630.30">
    <property type="match status" value="1"/>
</dbReference>
<dbReference type="InterPro" id="IPR016181">
    <property type="entry name" value="Acyl_CoA_acyltransferase"/>
</dbReference>
<gene>
    <name evidence="4" type="ORF">BKE38_20885</name>
</gene>
<keyword evidence="1 4" id="KW-0808">Transferase</keyword>
<proteinExistence type="predicted"/>
<reference evidence="4 5" key="1">
    <citation type="submission" date="2016-10" db="EMBL/GenBank/DDBJ databases">
        <title>Draft Genome sequence of Roseomonas sp. strain M3.</title>
        <authorList>
            <person name="Subhash Y."/>
            <person name="Lee S."/>
        </authorList>
    </citation>
    <scope>NUCLEOTIDE SEQUENCE [LARGE SCALE GENOMIC DNA]</scope>
    <source>
        <strain evidence="4 5">M3</strain>
    </source>
</reference>
<name>A0A1V2GY97_9PROT</name>
<evidence type="ECO:0000256" key="2">
    <source>
        <dbReference type="ARBA" id="ARBA00023315"/>
    </source>
</evidence>
<dbReference type="RefSeq" id="WP_076959233.1">
    <property type="nucleotide sequence ID" value="NZ_MLCO01000226.1"/>
</dbReference>
<keyword evidence="2" id="KW-0012">Acyltransferase</keyword>
<evidence type="ECO:0000313" key="4">
    <source>
        <dbReference type="EMBL" id="ONG49409.1"/>
    </source>
</evidence>